<keyword evidence="3" id="KW-1185">Reference proteome</keyword>
<organism evidence="2 3">
    <name type="scientific">Paenibacillus cucumis</name>
    <name type="common">ex Kampfer et al. 2016</name>
    <dbReference type="NCBI Taxonomy" id="1776858"/>
    <lineage>
        <taxon>Bacteria</taxon>
        <taxon>Bacillati</taxon>
        <taxon>Bacillota</taxon>
        <taxon>Bacilli</taxon>
        <taxon>Bacillales</taxon>
        <taxon>Paenibacillaceae</taxon>
        <taxon>Paenibacillus</taxon>
    </lineage>
</organism>
<accession>A0ABS7KF18</accession>
<comment type="caution">
    <text evidence="2">The sequence shown here is derived from an EMBL/GenBank/DDBJ whole genome shotgun (WGS) entry which is preliminary data.</text>
</comment>
<dbReference type="Pfam" id="PF20276">
    <property type="entry name" value="CTD1"/>
    <property type="match status" value="1"/>
</dbReference>
<sequence>MKKKHPDSQDVHSAVSSWSGYDFQGQVAIYTVLCYLNELKSRINDISEYSLEIEHLEDFSIKKNDCYISLHQVKSYQDKYLFSSYKEAILELLGKCAKYKVVESVNLHTTSLIEKPTKNEMKRILSEYIPIKKIEKLNEYKHSMFELNKFDEVYEKLFFNKCEDSLPYSHVVDIDEIGDQIKQQLYKFYSIYSSEIKFSDSLSPIYFTSDDNINFIYHNLQSELDKWIIKNHKKISEDPEISFSVFYEILLSKNIFTFSNKTTAGLLKEALKKCYSEYCEDHEISQENDPICHNWERNWDYIRQLNDDDFILLCRKISPNVLVKSRTITLVEYRELLNSRGVKEALIHLTLEIGNLSLELTDVKNVFVLNNLGSHHLISTISEGKAPKAVDNVSKRIIKNLKEDSNLSHLLFDIHKIITTDLDGTFDGEIFDIKSTYHKELSKKLDNKTPIMIPKKLDFISLEIVKEELK</sequence>
<proteinExistence type="predicted"/>
<dbReference type="InterPro" id="IPR046920">
    <property type="entry name" value="ABC-3C_CTD1"/>
</dbReference>
<dbReference type="EMBL" id="JACLIC010000009">
    <property type="protein sequence ID" value="MBY0202733.1"/>
    <property type="molecule type" value="Genomic_DNA"/>
</dbReference>
<evidence type="ECO:0000313" key="3">
    <source>
        <dbReference type="Proteomes" id="UP000706031"/>
    </source>
</evidence>
<protein>
    <recommendedName>
        <fullName evidence="1">ABC-three component systems C-terminal domain-containing protein</fullName>
    </recommendedName>
</protein>
<name>A0ABS7KF18_9BACL</name>
<feature type="domain" description="ABC-three component systems C-terminal" evidence="1">
    <location>
        <begin position="172"/>
        <end position="421"/>
    </location>
</feature>
<dbReference type="RefSeq" id="WP_221787613.1">
    <property type="nucleotide sequence ID" value="NZ_JACLIC010000009.1"/>
</dbReference>
<gene>
    <name evidence="2" type="ORF">H7T88_05810</name>
</gene>
<evidence type="ECO:0000313" key="2">
    <source>
        <dbReference type="EMBL" id="MBY0202733.1"/>
    </source>
</evidence>
<evidence type="ECO:0000259" key="1">
    <source>
        <dbReference type="Pfam" id="PF20276"/>
    </source>
</evidence>
<reference evidence="2 3" key="1">
    <citation type="submission" date="2020-08" db="EMBL/GenBank/DDBJ databases">
        <title>Fungal Genomes of the International Space Station.</title>
        <authorList>
            <person name="Seuylemezian A."/>
            <person name="Singh N.K."/>
            <person name="Wood J."/>
            <person name="Venkateswaran K."/>
        </authorList>
    </citation>
    <scope>NUCLEOTIDE SEQUENCE [LARGE SCALE GENOMIC DNA]</scope>
    <source>
        <strain evidence="2 3">S/N-304-OC-R4</strain>
    </source>
</reference>
<dbReference type="Proteomes" id="UP000706031">
    <property type="component" value="Unassembled WGS sequence"/>
</dbReference>